<dbReference type="Gene3D" id="1.20.5.760">
    <property type="entry name" value="Single helix bin"/>
    <property type="match status" value="1"/>
</dbReference>
<organismHost>
    <name type="scientific">Homo sapiens</name>
    <name type="common">Human</name>
    <dbReference type="NCBI Taxonomy" id="9606"/>
</organismHost>
<protein>
    <submittedName>
        <fullName evidence="1">Gag protein</fullName>
    </submittedName>
</protein>
<proteinExistence type="predicted"/>
<organism evidence="1">
    <name type="scientific">Human immunodeficiency virus type 1</name>
    <name type="common">HIV-1</name>
    <dbReference type="NCBI Taxonomy" id="11676"/>
    <lineage>
        <taxon>Viruses</taxon>
        <taxon>Riboviria</taxon>
        <taxon>Pararnavirae</taxon>
        <taxon>Artverviricota</taxon>
        <taxon>Revtraviricetes</taxon>
        <taxon>Ortervirales</taxon>
        <taxon>Retroviridae</taxon>
        <taxon>Orthoretrovirinae</taxon>
        <taxon>Lentivirus</taxon>
        <taxon>Lentivirus humimdef1</taxon>
    </lineage>
</organism>
<accession>Q3S7V8</accession>
<reference evidence="1" key="1">
    <citation type="submission" date="2005-08" db="EMBL/GenBank/DDBJ databases">
        <title>Genomic Diversity of HIV-1 subtypes in Northern Kenya.</title>
        <authorList>
            <person name="Khamadi S.A."/>
            <person name="Ochieng W."/>
            <person name="Lihana R.W."/>
            <person name="Kiptoo M.K."/>
            <person name="Kinyua J.G."/>
            <person name="Lagat N."/>
            <person name="Muriuki J."/>
            <person name="Mwangi J."/>
            <person name="Pelle R."/>
            <person name="Muigai A."/>
            <person name="Carter J."/>
            <person name="Yamada R."/>
            <person name="Mpoke S."/>
        </authorList>
    </citation>
    <scope>NUCLEOTIDE SEQUENCE</scope>
    <source>
        <strain evidence="1">L10</strain>
    </source>
</reference>
<gene>
    <name evidence="1" type="primary">gag</name>
</gene>
<sequence>LALPAFWTSNKGQMTFSRLCRPVLSNLKSCTGYTRCKKLDDRHLVGPKCCTQIVRPFSEHSGQGLHSKKCCQHVKGVGGPSHKARVLAEAMSQANNANIMMQKSNFKGPSKNYSMFQLWKGRTFSQKLQAPRKKAGG</sequence>
<feature type="non-terminal residue" evidence="1">
    <location>
        <position position="1"/>
    </location>
</feature>
<name>Q3S7V8_HV1</name>
<dbReference type="EMBL" id="DQ155022">
    <property type="protein sequence ID" value="AAZ91548.1"/>
    <property type="molecule type" value="Genomic_DNA"/>
</dbReference>
<evidence type="ECO:0000313" key="1">
    <source>
        <dbReference type="EMBL" id="AAZ91548.1"/>
    </source>
</evidence>
<feature type="non-terminal residue" evidence="1">
    <location>
        <position position="137"/>
    </location>
</feature>